<evidence type="ECO:0000313" key="2">
    <source>
        <dbReference type="Proteomes" id="UP001196413"/>
    </source>
</evidence>
<name>A0AAD5NB42_PARTN</name>
<evidence type="ECO:0000313" key="1">
    <source>
        <dbReference type="EMBL" id="KAJ1364324.1"/>
    </source>
</evidence>
<sequence>MDIYLNPGGFQWMGETKEGETLRMEIETKCRQPAHFSLTFENIFAGLTMSNQKTNAIHGSFVILGTFD</sequence>
<reference evidence="1" key="1">
    <citation type="submission" date="2021-06" db="EMBL/GenBank/DDBJ databases">
        <title>Parelaphostrongylus tenuis whole genome reference sequence.</title>
        <authorList>
            <person name="Garwood T.J."/>
            <person name="Larsen P.A."/>
            <person name="Fountain-Jones N.M."/>
            <person name="Garbe J.R."/>
            <person name="Macchietto M.G."/>
            <person name="Kania S.A."/>
            <person name="Gerhold R.W."/>
            <person name="Richards J.E."/>
            <person name="Wolf T.M."/>
        </authorList>
    </citation>
    <scope>NUCLEOTIDE SEQUENCE</scope>
    <source>
        <strain evidence="1">MNPRO001-30</strain>
        <tissue evidence="1">Meninges</tissue>
    </source>
</reference>
<organism evidence="1 2">
    <name type="scientific">Parelaphostrongylus tenuis</name>
    <name type="common">Meningeal worm</name>
    <dbReference type="NCBI Taxonomy" id="148309"/>
    <lineage>
        <taxon>Eukaryota</taxon>
        <taxon>Metazoa</taxon>
        <taxon>Ecdysozoa</taxon>
        <taxon>Nematoda</taxon>
        <taxon>Chromadorea</taxon>
        <taxon>Rhabditida</taxon>
        <taxon>Rhabditina</taxon>
        <taxon>Rhabditomorpha</taxon>
        <taxon>Strongyloidea</taxon>
        <taxon>Metastrongylidae</taxon>
        <taxon>Parelaphostrongylus</taxon>
    </lineage>
</organism>
<comment type="caution">
    <text evidence="1">The sequence shown here is derived from an EMBL/GenBank/DDBJ whole genome shotgun (WGS) entry which is preliminary data.</text>
</comment>
<protein>
    <submittedName>
        <fullName evidence="1">Uncharacterized protein</fullName>
    </submittedName>
</protein>
<dbReference type="Proteomes" id="UP001196413">
    <property type="component" value="Unassembled WGS sequence"/>
</dbReference>
<dbReference type="EMBL" id="JAHQIW010004938">
    <property type="protein sequence ID" value="KAJ1364324.1"/>
    <property type="molecule type" value="Genomic_DNA"/>
</dbReference>
<proteinExistence type="predicted"/>
<gene>
    <name evidence="1" type="ORF">KIN20_024399</name>
</gene>
<dbReference type="AlphaFoldDB" id="A0AAD5NB42"/>
<keyword evidence="2" id="KW-1185">Reference proteome</keyword>
<accession>A0AAD5NB42</accession>